<evidence type="ECO:0000313" key="3">
    <source>
        <dbReference type="Proteomes" id="UP000598120"/>
    </source>
</evidence>
<reference evidence="2 3" key="1">
    <citation type="journal article" date="2014" name="Int. J. Syst. Evol. Microbiol.">
        <title>Complete genome sequence of Corynebacterium casei LMG S-19264T (=DSM 44701T), isolated from a smear-ripened cheese.</title>
        <authorList>
            <consortium name="US DOE Joint Genome Institute (JGI-PGF)"/>
            <person name="Walter F."/>
            <person name="Albersmeier A."/>
            <person name="Kalinowski J."/>
            <person name="Ruckert C."/>
        </authorList>
    </citation>
    <scope>NUCLEOTIDE SEQUENCE [LARGE SCALE GENOMIC DNA]</scope>
    <source>
        <strain evidence="2 3">CGMCC 1.15295</strain>
    </source>
</reference>
<gene>
    <name evidence="2" type="ORF">GCM10011531_22260</name>
</gene>
<dbReference type="AlphaFoldDB" id="A0A8J2XGS9"/>
<evidence type="ECO:0000313" key="2">
    <source>
        <dbReference type="EMBL" id="GFZ90225.1"/>
    </source>
</evidence>
<feature type="signal peptide" evidence="1">
    <location>
        <begin position="1"/>
        <end position="19"/>
    </location>
</feature>
<dbReference type="Proteomes" id="UP000598120">
    <property type="component" value="Unassembled WGS sequence"/>
</dbReference>
<protein>
    <submittedName>
        <fullName evidence="2">Uncharacterized protein</fullName>
    </submittedName>
</protein>
<feature type="chain" id="PRO_5035304368" evidence="1">
    <location>
        <begin position="20"/>
        <end position="232"/>
    </location>
</feature>
<organism evidence="2 3">
    <name type="scientific">Aquaticitalea lipolytica</name>
    <dbReference type="NCBI Taxonomy" id="1247562"/>
    <lineage>
        <taxon>Bacteria</taxon>
        <taxon>Pseudomonadati</taxon>
        <taxon>Bacteroidota</taxon>
        <taxon>Flavobacteriia</taxon>
        <taxon>Flavobacteriales</taxon>
        <taxon>Flavobacteriaceae</taxon>
        <taxon>Aquaticitalea</taxon>
    </lineage>
</organism>
<proteinExistence type="predicted"/>
<comment type="caution">
    <text evidence="2">The sequence shown here is derived from an EMBL/GenBank/DDBJ whole genome shotgun (WGS) entry which is preliminary data.</text>
</comment>
<sequence length="232" mass="26194">MKKLLLIFTLSLFTFSSGAQELISGQLSGGSASGGLISTTPVVENSQIEGSPYVNEEFLPAKISASEDNIFYVRYNALKDEFEVKGANNVAYALNKYRRDIVVELISNNKTYQVYGYLDKNENENFGYFVNLSNPNSNIKLLKKENITFVKEKVAVTSYDSSQPARYKRGSDAYYVKINDNNAVLLSTNKKDVSKLFPGNEKKVLDFIKKEKLKLKKEDDMNKLIQFTNTLI</sequence>
<name>A0A8J2XGS9_9FLAO</name>
<accession>A0A8J2XGS9</accession>
<dbReference type="RefSeq" id="WP_188606466.1">
    <property type="nucleotide sequence ID" value="NZ_BMIC01000005.1"/>
</dbReference>
<evidence type="ECO:0000256" key="1">
    <source>
        <dbReference type="SAM" id="SignalP"/>
    </source>
</evidence>
<dbReference type="EMBL" id="BMIC01000005">
    <property type="protein sequence ID" value="GFZ90225.1"/>
    <property type="molecule type" value="Genomic_DNA"/>
</dbReference>
<keyword evidence="3" id="KW-1185">Reference proteome</keyword>
<keyword evidence="1" id="KW-0732">Signal</keyword>